<organism evidence="1 2">
    <name type="scientific">Portunus trituberculatus</name>
    <name type="common">Swimming crab</name>
    <name type="synonym">Neptunus trituberculatus</name>
    <dbReference type="NCBI Taxonomy" id="210409"/>
    <lineage>
        <taxon>Eukaryota</taxon>
        <taxon>Metazoa</taxon>
        <taxon>Ecdysozoa</taxon>
        <taxon>Arthropoda</taxon>
        <taxon>Crustacea</taxon>
        <taxon>Multicrustacea</taxon>
        <taxon>Malacostraca</taxon>
        <taxon>Eumalacostraca</taxon>
        <taxon>Eucarida</taxon>
        <taxon>Decapoda</taxon>
        <taxon>Pleocyemata</taxon>
        <taxon>Brachyura</taxon>
        <taxon>Eubrachyura</taxon>
        <taxon>Portunoidea</taxon>
        <taxon>Portunidae</taxon>
        <taxon>Portuninae</taxon>
        <taxon>Portunus</taxon>
    </lineage>
</organism>
<proteinExistence type="predicted"/>
<evidence type="ECO:0000313" key="1">
    <source>
        <dbReference type="EMBL" id="MPC34995.1"/>
    </source>
</evidence>
<accession>A0A5B7ENJ3</accession>
<reference evidence="1 2" key="1">
    <citation type="submission" date="2019-05" db="EMBL/GenBank/DDBJ databases">
        <title>Another draft genome of Portunus trituberculatus and its Hox gene families provides insights of decapod evolution.</title>
        <authorList>
            <person name="Jeong J.-H."/>
            <person name="Song I."/>
            <person name="Kim S."/>
            <person name="Choi T."/>
            <person name="Kim D."/>
            <person name="Ryu S."/>
            <person name="Kim W."/>
        </authorList>
    </citation>
    <scope>NUCLEOTIDE SEQUENCE [LARGE SCALE GENOMIC DNA]</scope>
    <source>
        <tissue evidence="1">Muscle</tissue>
    </source>
</reference>
<protein>
    <submittedName>
        <fullName evidence="1">Uncharacterized protein</fullName>
    </submittedName>
</protein>
<gene>
    <name evidence="1" type="ORF">E2C01_028402</name>
</gene>
<dbReference type="EMBL" id="VSRR010003176">
    <property type="protein sequence ID" value="MPC34995.1"/>
    <property type="molecule type" value="Genomic_DNA"/>
</dbReference>
<comment type="caution">
    <text evidence="1">The sequence shown here is derived from an EMBL/GenBank/DDBJ whole genome shotgun (WGS) entry which is preliminary data.</text>
</comment>
<sequence>MRGWQGRPGQGTPPHADVLVHLSQDTYTAVVPSLPVILCGLSVHYVLLNTTPSAVPVFRLSSVKGGGITGALG</sequence>
<keyword evidence="2" id="KW-1185">Reference proteome</keyword>
<evidence type="ECO:0000313" key="2">
    <source>
        <dbReference type="Proteomes" id="UP000324222"/>
    </source>
</evidence>
<name>A0A5B7ENJ3_PORTR</name>
<dbReference type="AlphaFoldDB" id="A0A5B7ENJ3"/>
<dbReference type="Proteomes" id="UP000324222">
    <property type="component" value="Unassembled WGS sequence"/>
</dbReference>